<feature type="domain" description="Clp1 C-terminal" evidence="9">
    <location>
        <begin position="331"/>
        <end position="462"/>
    </location>
</feature>
<dbReference type="EMBL" id="KZ993511">
    <property type="protein sequence ID" value="RKP04708.1"/>
    <property type="molecule type" value="Genomic_DNA"/>
</dbReference>
<evidence type="ECO:0000256" key="2">
    <source>
        <dbReference type="ARBA" id="ARBA00018706"/>
    </source>
</evidence>
<proteinExistence type="inferred from homology"/>
<dbReference type="Pfam" id="PF16575">
    <property type="entry name" value="CLP1_P"/>
    <property type="match status" value="1"/>
</dbReference>
<evidence type="ECO:0000256" key="8">
    <source>
        <dbReference type="HAMAP-Rule" id="MF_03035"/>
    </source>
</evidence>
<dbReference type="InterPro" id="IPR032319">
    <property type="entry name" value="CLP1_P"/>
</dbReference>
<evidence type="ECO:0000259" key="11">
    <source>
        <dbReference type="Pfam" id="PF16575"/>
    </source>
</evidence>
<comment type="similarity">
    <text evidence="8">Belongs to the Clp1 family. Clp1 subfamily.</text>
</comment>
<feature type="binding site" evidence="8">
    <location>
        <position position="71"/>
    </location>
    <ligand>
        <name>ATP</name>
        <dbReference type="ChEBI" id="CHEBI:30616"/>
    </ligand>
</feature>
<dbReference type="Proteomes" id="UP000271241">
    <property type="component" value="Unassembled WGS sequence"/>
</dbReference>
<keyword evidence="5 8" id="KW-0547">Nucleotide-binding</keyword>
<dbReference type="Gene3D" id="2.40.30.330">
    <property type="entry name" value="Pre-mRNA cleavage complex subunit Clp1, C-terminal domain"/>
    <property type="match status" value="1"/>
</dbReference>
<accession>A0A4P9XGJ0</accession>
<feature type="binding site" evidence="8">
    <location>
        <begin position="126"/>
        <end position="131"/>
    </location>
    <ligand>
        <name>ATP</name>
        <dbReference type="ChEBI" id="CHEBI:30616"/>
    </ligand>
</feature>
<sequence>MNSLPDSSSIAPLSGNTASDTARVVRLAPESELRIEVEFGYSLTLKLIEGVAEVFGCEIIVGREYRFSGQKLGVFTWQAAGGADYVADDTPMPIFLNIHTALEQRRATAETMKTSGPRVVVVGAHDSGKTSLVKLLLNYAVRQGRQPMFVNLDISEGGVTMPGTVSAVMVDQPIYPEEEFGSLGLDLTAAGGSGAPIVYHYGFDTPNENTKLLQRLVGHLADTVTARLVEDDDARQSGLIIDTHGCADHNEFELLMHIIKSFSADVVLVLGHERLHSDLLRAFQQQPQSNISILKLTKLGGVARRDKSFRRQSQVRKIREYFYGHPGNCELSPFSLVVGFGDVNIFRVGEEHLVPSSALPLGADRKAGGTRLVAIEAGDILLHSILAIVDAAPRSASTAGAGDSTNESQTQDEEDFLVLANVLGFVYVSDVNSAKRKMTVLAPSATRLPSNRLVMGVFKWAETV</sequence>
<evidence type="ECO:0000256" key="3">
    <source>
        <dbReference type="ARBA" id="ARBA00019824"/>
    </source>
</evidence>
<evidence type="ECO:0000256" key="1">
    <source>
        <dbReference type="ARBA" id="ARBA00004123"/>
    </source>
</evidence>
<dbReference type="InterPro" id="IPR027417">
    <property type="entry name" value="P-loop_NTPase"/>
</dbReference>
<dbReference type="InterPro" id="IPR032324">
    <property type="entry name" value="Clp1_N"/>
</dbReference>
<dbReference type="Gene3D" id="3.40.50.300">
    <property type="entry name" value="P-loop containing nucleotide triphosphate hydrolases"/>
    <property type="match status" value="1"/>
</dbReference>
<dbReference type="InterPro" id="IPR028606">
    <property type="entry name" value="Clp1"/>
</dbReference>
<dbReference type="GO" id="GO:0006388">
    <property type="term" value="P:tRNA splicing, via endonucleolytic cleavage and ligation"/>
    <property type="evidence" value="ECO:0007669"/>
    <property type="project" value="TreeGrafter"/>
</dbReference>
<reference evidence="13" key="1">
    <citation type="journal article" date="2018" name="Nat. Microbiol.">
        <title>Leveraging single-cell genomics to expand the fungal tree of life.</title>
        <authorList>
            <person name="Ahrendt S.R."/>
            <person name="Quandt C.A."/>
            <person name="Ciobanu D."/>
            <person name="Clum A."/>
            <person name="Salamov A."/>
            <person name="Andreopoulos B."/>
            <person name="Cheng J.F."/>
            <person name="Woyke T."/>
            <person name="Pelin A."/>
            <person name="Henrissat B."/>
            <person name="Reynolds N.K."/>
            <person name="Benny G.L."/>
            <person name="Smith M.E."/>
            <person name="James T.Y."/>
            <person name="Grigoriev I.V."/>
        </authorList>
    </citation>
    <scope>NUCLEOTIDE SEQUENCE [LARGE SCALE GENOMIC DNA]</scope>
    <source>
        <strain evidence="13">RSA 1356</strain>
    </source>
</reference>
<keyword evidence="6 8" id="KW-0067">ATP-binding</keyword>
<dbReference type="GO" id="GO:0005849">
    <property type="term" value="C:mRNA cleavage factor complex"/>
    <property type="evidence" value="ECO:0007669"/>
    <property type="project" value="UniProtKB-UniRule"/>
</dbReference>
<gene>
    <name evidence="8" type="primary">CLP1</name>
    <name evidence="12" type="ORF">THASP1DRAFT_33491</name>
</gene>
<dbReference type="HAMAP" id="MF_03035">
    <property type="entry name" value="Clp1"/>
    <property type="match status" value="1"/>
</dbReference>
<feature type="binding site" evidence="8">
    <location>
        <position position="32"/>
    </location>
    <ligand>
        <name>ATP</name>
        <dbReference type="ChEBI" id="CHEBI:30616"/>
    </ligand>
</feature>
<dbReference type="OrthoDB" id="258143at2759"/>
<evidence type="ECO:0000256" key="5">
    <source>
        <dbReference type="ARBA" id="ARBA00022741"/>
    </source>
</evidence>
<dbReference type="Gene3D" id="2.60.120.1030">
    <property type="entry name" value="Clp1, DNA binding domain"/>
    <property type="match status" value="1"/>
</dbReference>
<evidence type="ECO:0000313" key="13">
    <source>
        <dbReference type="Proteomes" id="UP000271241"/>
    </source>
</evidence>
<dbReference type="GO" id="GO:0051731">
    <property type="term" value="F:polynucleotide 5'-hydroxyl-kinase activity"/>
    <property type="evidence" value="ECO:0007669"/>
    <property type="project" value="InterPro"/>
</dbReference>
<dbReference type="GO" id="GO:0005524">
    <property type="term" value="F:ATP binding"/>
    <property type="evidence" value="ECO:0007669"/>
    <property type="project" value="UniProtKB-UniRule"/>
</dbReference>
<dbReference type="AlphaFoldDB" id="A0A4P9XGJ0"/>
<dbReference type="InterPro" id="IPR038238">
    <property type="entry name" value="Clp1_C_sf"/>
</dbReference>
<dbReference type="InterPro" id="IPR038239">
    <property type="entry name" value="Clp1_N_sf"/>
</dbReference>
<feature type="domain" description="Clp1 P-loop" evidence="11">
    <location>
        <begin position="123"/>
        <end position="324"/>
    </location>
</feature>
<keyword evidence="4 8" id="KW-0507">mRNA processing</keyword>
<comment type="function">
    <text evidence="8">Required for endonucleolytic cleavage during polyadenylation-dependent pre-mRNA 3'-end formation.</text>
</comment>
<comment type="subunit">
    <text evidence="8">Component of a pre-mRNA cleavage factor complex. Interacts directly with PCF11.</text>
</comment>
<evidence type="ECO:0000313" key="12">
    <source>
        <dbReference type="EMBL" id="RKP04708.1"/>
    </source>
</evidence>
<organism evidence="12 13">
    <name type="scientific">Thamnocephalis sphaerospora</name>
    <dbReference type="NCBI Taxonomy" id="78915"/>
    <lineage>
        <taxon>Eukaryota</taxon>
        <taxon>Fungi</taxon>
        <taxon>Fungi incertae sedis</taxon>
        <taxon>Zoopagomycota</taxon>
        <taxon>Zoopagomycotina</taxon>
        <taxon>Zoopagomycetes</taxon>
        <taxon>Zoopagales</taxon>
        <taxon>Sigmoideomycetaceae</taxon>
        <taxon>Thamnocephalis</taxon>
    </lineage>
</organism>
<evidence type="ECO:0000256" key="7">
    <source>
        <dbReference type="ARBA" id="ARBA00023242"/>
    </source>
</evidence>
<dbReference type="STRING" id="78915.A0A4P9XGJ0"/>
<evidence type="ECO:0000259" key="10">
    <source>
        <dbReference type="Pfam" id="PF16573"/>
    </source>
</evidence>
<dbReference type="PANTHER" id="PTHR12755:SF6">
    <property type="entry name" value="POLYRIBONUCLEOTIDE 5'-HYDROXYL-KINASE CLP1"/>
    <property type="match status" value="1"/>
</dbReference>
<evidence type="ECO:0000256" key="6">
    <source>
        <dbReference type="ARBA" id="ARBA00022840"/>
    </source>
</evidence>
<dbReference type="InterPro" id="IPR010655">
    <property type="entry name" value="Clp1_C"/>
</dbReference>
<name>A0A4P9XGJ0_9FUNG</name>
<dbReference type="InterPro" id="IPR045116">
    <property type="entry name" value="Clp1/Grc3"/>
</dbReference>
<dbReference type="Pfam" id="PF06807">
    <property type="entry name" value="Clp1"/>
    <property type="match status" value="1"/>
</dbReference>
<dbReference type="Pfam" id="PF16573">
    <property type="entry name" value="CLP1_N"/>
    <property type="match status" value="1"/>
</dbReference>
<evidence type="ECO:0000259" key="9">
    <source>
        <dbReference type="Pfam" id="PF06807"/>
    </source>
</evidence>
<evidence type="ECO:0000256" key="4">
    <source>
        <dbReference type="ARBA" id="ARBA00022664"/>
    </source>
</evidence>
<feature type="domain" description="Clp1 N-terminal" evidence="10">
    <location>
        <begin position="27"/>
        <end position="108"/>
    </location>
</feature>
<keyword evidence="13" id="KW-1185">Reference proteome</keyword>
<protein>
    <recommendedName>
        <fullName evidence="3">Polynucleotide 5'-hydroxyl-kinase GRC3</fullName>
    </recommendedName>
    <alternativeName>
        <fullName evidence="2">Polynucleotide 5'-hydroxyl-kinase grc3</fullName>
    </alternativeName>
</protein>
<dbReference type="GO" id="GO:0031124">
    <property type="term" value="P:mRNA 3'-end processing"/>
    <property type="evidence" value="ECO:0007669"/>
    <property type="project" value="UniProtKB-UniRule"/>
</dbReference>
<comment type="subcellular location">
    <subcellularLocation>
        <location evidence="1 8">Nucleus</location>
    </subcellularLocation>
</comment>
<dbReference type="PANTHER" id="PTHR12755">
    <property type="entry name" value="CLEAVAGE/POLYADENYLATION FACTOR IA SUBUNIT CLP1P"/>
    <property type="match status" value="1"/>
</dbReference>
<keyword evidence="7 8" id="KW-0539">Nucleus</keyword>
<dbReference type="SUPFAM" id="SSF52540">
    <property type="entry name" value="P-loop containing nucleoside triphosphate hydrolases"/>
    <property type="match status" value="1"/>
</dbReference>